<protein>
    <submittedName>
        <fullName evidence="1">Uncharacterized protein</fullName>
    </submittedName>
</protein>
<sequence length="599" mass="65091">MTHYLSSSYHLQPTHYAPLEQQRSGFALAYEPVFPGSVVDDTTGVDTSGTRIGTTCMRDGEGMHGKAGDAKPAAVKRSRRNKQSTNTPDTIKTDTTARPMMNLVADLPTPTLPTPTHTAPPTPSTSLQPTNPQETAQREQAVEQYIVLELRREKERKRKADYRARKRREALGLPAEQPGHVEGAGVGGGMVEEEMDEQSNDGPQFPESSTSIAQDMYQQQPQHQQPSFDQQWTRGSPPYSGRASSAPVGKVQVRVGDRIVAIIREQHALQQAQQQVMTAAELESMSTTSSASEPLRHHGQPVNPHGAGGTIEDDRIALEAYMATASRDVPLPNGMMGMSHGEMMGYNGHNQTEHDMSSITLANGLASYASMPLSATSSSFGPLSHMYADNGHPSPQVAAGTVPIPKEARQLTNWFEPILWTLIDETAEKACIPFFGFGKAPLIARHLRETVSPRIFGRLGERQVRKWINAEKTGWKTSVLEKVRRQELLAHVQAGLITVPTGNGAVPVSDSSMGAFGDRASKGGVAETRPSTKVGRPPETDLNHGLLGAPGEGTKLEDQGERKKKRRKKNPTDGGHSATENTQKHMRMSPTLALDPALL</sequence>
<evidence type="ECO:0000313" key="1">
    <source>
        <dbReference type="EMBL" id="KAJ9095162.1"/>
    </source>
</evidence>
<keyword evidence="2" id="KW-1185">Reference proteome</keyword>
<accession>A0ACC2V9C5</accession>
<dbReference type="EMBL" id="JASBWS010000128">
    <property type="protein sequence ID" value="KAJ9095162.1"/>
    <property type="molecule type" value="Genomic_DNA"/>
</dbReference>
<organism evidence="1 2">
    <name type="scientific">Naganishia adeliensis</name>
    <dbReference type="NCBI Taxonomy" id="92952"/>
    <lineage>
        <taxon>Eukaryota</taxon>
        <taxon>Fungi</taxon>
        <taxon>Dikarya</taxon>
        <taxon>Basidiomycota</taxon>
        <taxon>Agaricomycotina</taxon>
        <taxon>Tremellomycetes</taxon>
        <taxon>Filobasidiales</taxon>
        <taxon>Filobasidiaceae</taxon>
        <taxon>Naganishia</taxon>
    </lineage>
</organism>
<evidence type="ECO:0000313" key="2">
    <source>
        <dbReference type="Proteomes" id="UP001230649"/>
    </source>
</evidence>
<dbReference type="Proteomes" id="UP001230649">
    <property type="component" value="Unassembled WGS sequence"/>
</dbReference>
<gene>
    <name evidence="1" type="ORF">QFC20_006731</name>
</gene>
<reference evidence="1" key="1">
    <citation type="submission" date="2023-04" db="EMBL/GenBank/DDBJ databases">
        <title>Draft Genome sequencing of Naganishia species isolated from polar environments using Oxford Nanopore Technology.</title>
        <authorList>
            <person name="Leo P."/>
            <person name="Venkateswaran K."/>
        </authorList>
    </citation>
    <scope>NUCLEOTIDE SEQUENCE</scope>
    <source>
        <strain evidence="1">MNA-CCFEE 5262</strain>
    </source>
</reference>
<proteinExistence type="predicted"/>
<comment type="caution">
    <text evidence="1">The sequence shown here is derived from an EMBL/GenBank/DDBJ whole genome shotgun (WGS) entry which is preliminary data.</text>
</comment>
<name>A0ACC2V9C5_9TREE</name>